<dbReference type="PRINTS" id="PR00032">
    <property type="entry name" value="HTHARAC"/>
</dbReference>
<dbReference type="SUPFAM" id="SSF47384">
    <property type="entry name" value="Homodimeric domain of signal transducing histidine kinase"/>
    <property type="match status" value="1"/>
</dbReference>
<dbReference type="Proteomes" id="UP000625735">
    <property type="component" value="Unassembled WGS sequence"/>
</dbReference>
<dbReference type="AlphaFoldDB" id="A0A916Y9S9"/>
<dbReference type="GO" id="GO:0043565">
    <property type="term" value="F:sequence-specific DNA binding"/>
    <property type="evidence" value="ECO:0007669"/>
    <property type="project" value="InterPro"/>
</dbReference>
<keyword evidence="8" id="KW-0472">Membrane</keyword>
<dbReference type="SMART" id="SM00388">
    <property type="entry name" value="HisKA"/>
    <property type="match status" value="1"/>
</dbReference>
<name>A0A916Y9S9_9FLAO</name>
<keyword evidence="8" id="KW-0812">Transmembrane</keyword>
<dbReference type="InterPro" id="IPR020449">
    <property type="entry name" value="Tscrpt_reg_AraC-type_HTH"/>
</dbReference>
<dbReference type="SMART" id="SM00342">
    <property type="entry name" value="HTH_ARAC"/>
    <property type="match status" value="1"/>
</dbReference>
<feature type="domain" description="Histidine kinase" evidence="10">
    <location>
        <begin position="791"/>
        <end position="1003"/>
    </location>
</feature>
<dbReference type="PROSITE" id="PS01124">
    <property type="entry name" value="HTH_ARAC_FAMILY_2"/>
    <property type="match status" value="1"/>
</dbReference>
<feature type="domain" description="HTH araC/xylS-type" evidence="9">
    <location>
        <begin position="1178"/>
        <end position="1276"/>
    </location>
</feature>
<dbReference type="InterPro" id="IPR015943">
    <property type="entry name" value="WD40/YVTN_repeat-like_dom_sf"/>
</dbReference>
<keyword evidence="5" id="KW-0238">DNA-binding</keyword>
<keyword evidence="8" id="KW-1133">Transmembrane helix</keyword>
<dbReference type="Pfam" id="PF12833">
    <property type="entry name" value="HTH_18"/>
    <property type="match status" value="1"/>
</dbReference>
<keyword evidence="12" id="KW-0418">Kinase</keyword>
<evidence type="ECO:0000256" key="5">
    <source>
        <dbReference type="ARBA" id="ARBA00023125"/>
    </source>
</evidence>
<dbReference type="InterPro" id="IPR003661">
    <property type="entry name" value="HisK_dim/P_dom"/>
</dbReference>
<accession>A0A916Y9S9</accession>
<comment type="caution">
    <text evidence="12">The sequence shown here is derived from an EMBL/GenBank/DDBJ whole genome shotgun (WGS) entry which is preliminary data.</text>
</comment>
<dbReference type="Pfam" id="PF07495">
    <property type="entry name" value="Y_Y_Y"/>
    <property type="match status" value="1"/>
</dbReference>
<dbReference type="PROSITE" id="PS50110">
    <property type="entry name" value="RESPONSE_REGULATORY"/>
    <property type="match status" value="1"/>
</dbReference>
<dbReference type="PROSITE" id="PS50109">
    <property type="entry name" value="HIS_KIN"/>
    <property type="match status" value="1"/>
</dbReference>
<dbReference type="PANTHER" id="PTHR43547:SF2">
    <property type="entry name" value="HYBRID SIGNAL TRANSDUCTION HISTIDINE KINASE C"/>
    <property type="match status" value="1"/>
</dbReference>
<evidence type="ECO:0000313" key="12">
    <source>
        <dbReference type="EMBL" id="GGD36479.1"/>
    </source>
</evidence>
<evidence type="ECO:0000256" key="2">
    <source>
        <dbReference type="ARBA" id="ARBA00012438"/>
    </source>
</evidence>
<dbReference type="SUPFAM" id="SSF55874">
    <property type="entry name" value="ATPase domain of HSP90 chaperone/DNA topoisomerase II/histidine kinase"/>
    <property type="match status" value="1"/>
</dbReference>
<reference evidence="12" key="2">
    <citation type="submission" date="2020-09" db="EMBL/GenBank/DDBJ databases">
        <authorList>
            <person name="Sun Q."/>
            <person name="Zhou Y."/>
        </authorList>
    </citation>
    <scope>NUCLEOTIDE SEQUENCE</scope>
    <source>
        <strain evidence="12">CGMCC 1.12506</strain>
    </source>
</reference>
<dbReference type="Pfam" id="PF07494">
    <property type="entry name" value="Reg_prop"/>
    <property type="match status" value="1"/>
</dbReference>
<evidence type="ECO:0000259" key="10">
    <source>
        <dbReference type="PROSITE" id="PS50109"/>
    </source>
</evidence>
<evidence type="ECO:0000256" key="8">
    <source>
        <dbReference type="SAM" id="Phobius"/>
    </source>
</evidence>
<dbReference type="InterPro" id="IPR005467">
    <property type="entry name" value="His_kinase_dom"/>
</dbReference>
<dbReference type="SUPFAM" id="SSF52172">
    <property type="entry name" value="CheY-like"/>
    <property type="match status" value="1"/>
</dbReference>
<feature type="transmembrane region" description="Helical" evidence="8">
    <location>
        <begin position="737"/>
        <end position="762"/>
    </location>
</feature>
<dbReference type="PANTHER" id="PTHR43547">
    <property type="entry name" value="TWO-COMPONENT HISTIDINE KINASE"/>
    <property type="match status" value="1"/>
</dbReference>
<dbReference type="InterPro" id="IPR036097">
    <property type="entry name" value="HisK_dim/P_sf"/>
</dbReference>
<feature type="domain" description="Response regulatory" evidence="11">
    <location>
        <begin position="1031"/>
        <end position="1146"/>
    </location>
</feature>
<dbReference type="InterPro" id="IPR011110">
    <property type="entry name" value="Reg_prop"/>
</dbReference>
<dbReference type="CDD" id="cd00082">
    <property type="entry name" value="HisKA"/>
    <property type="match status" value="1"/>
</dbReference>
<dbReference type="Gene3D" id="2.130.10.10">
    <property type="entry name" value="YVTN repeat-like/Quinoprotein amine dehydrogenase"/>
    <property type="match status" value="2"/>
</dbReference>
<dbReference type="Gene3D" id="3.30.565.10">
    <property type="entry name" value="Histidine kinase-like ATPase, C-terminal domain"/>
    <property type="match status" value="1"/>
</dbReference>
<reference evidence="12" key="1">
    <citation type="journal article" date="2014" name="Int. J. Syst. Evol. Microbiol.">
        <title>Complete genome sequence of Corynebacterium casei LMG S-19264T (=DSM 44701T), isolated from a smear-ripened cheese.</title>
        <authorList>
            <consortium name="US DOE Joint Genome Institute (JGI-PGF)"/>
            <person name="Walter F."/>
            <person name="Albersmeier A."/>
            <person name="Kalinowski J."/>
            <person name="Ruckert C."/>
        </authorList>
    </citation>
    <scope>NUCLEOTIDE SEQUENCE</scope>
    <source>
        <strain evidence="12">CGMCC 1.12506</strain>
    </source>
</reference>
<evidence type="ECO:0000259" key="11">
    <source>
        <dbReference type="PROSITE" id="PS50110"/>
    </source>
</evidence>
<dbReference type="GO" id="GO:0003700">
    <property type="term" value="F:DNA-binding transcription factor activity"/>
    <property type="evidence" value="ECO:0007669"/>
    <property type="project" value="InterPro"/>
</dbReference>
<evidence type="ECO:0000256" key="6">
    <source>
        <dbReference type="ARBA" id="ARBA00023163"/>
    </source>
</evidence>
<keyword evidence="6" id="KW-0804">Transcription</keyword>
<protein>
    <recommendedName>
        <fullName evidence="2">histidine kinase</fullName>
        <ecNumber evidence="2">2.7.13.3</ecNumber>
    </recommendedName>
</protein>
<comment type="catalytic activity">
    <reaction evidence="1">
        <text>ATP + protein L-histidine = ADP + protein N-phospho-L-histidine.</text>
        <dbReference type="EC" id="2.7.13.3"/>
    </reaction>
</comment>
<evidence type="ECO:0000256" key="3">
    <source>
        <dbReference type="ARBA" id="ARBA00022553"/>
    </source>
</evidence>
<dbReference type="Gene3D" id="3.40.50.2300">
    <property type="match status" value="1"/>
</dbReference>
<dbReference type="GO" id="GO:0000155">
    <property type="term" value="F:phosphorelay sensor kinase activity"/>
    <property type="evidence" value="ECO:0007669"/>
    <property type="project" value="InterPro"/>
</dbReference>
<dbReference type="InterPro" id="IPR018060">
    <property type="entry name" value="HTH_AraC"/>
</dbReference>
<dbReference type="SMART" id="SM00448">
    <property type="entry name" value="REC"/>
    <property type="match status" value="1"/>
</dbReference>
<keyword evidence="13" id="KW-1185">Reference proteome</keyword>
<dbReference type="SUPFAM" id="SSF63829">
    <property type="entry name" value="Calcium-dependent phosphotriesterase"/>
    <property type="match status" value="3"/>
</dbReference>
<gene>
    <name evidence="12" type="ORF">GCM10011343_27910</name>
</gene>
<dbReference type="Gene3D" id="1.10.287.130">
    <property type="match status" value="1"/>
</dbReference>
<proteinExistence type="predicted"/>
<sequence>MSVVDGLSQNSAVSVAQDVEGFLWIATQDGLNRYDGNDFKVFPLQFEDITKPNYSYLGKVYCFADSSVWALPSDRNLYRFDRATATFQKSDLDFSLSAFLVDNQATLWYGTHASGLFYQGSKDKAPKRFTLPDADDATLFDLKQSKSKKVVLAGSGIVGEVSSISQTFTSYLKEATSINYSSITEDNSGLLWIGSYGAGLWVKTPNQPHIQPFSAIFPKLSLPASLNVQAIYADSKNRLWVATYGDGLYLIAPDRKTLTHFKHQKRDSRTIHYDDVLSVFEDYSGTLWFGTDGGGLSYYDSFLEKFTPYLNAQTPENVSIDVVRAIAKDAANFLWIGTSGKGLTRYDLTQATWKTFTTTNLPGLQSNRIMSLFSHKSGDLWVGTQEGGLHIFDSNGRVSSLLQETGAGPHTIWQIFQDQKARLWLATRDMGLVLVDEKGRLLRSYDFATATETGSKLSIRTVREGGGYLWLGTDYNGLIRFHPETGRSRFYKSGPLEHSLSSNQIKSLYYEKDKNLLWIGTNGRGLDVLDVATQRFYNFSEKDGLANGVIYGILSDSNPNLWLSSNKGITKFYLPNGFDSKPNVVNFSNYDGLATEFNTGAYYQATNGELYFGSLEGFYAFKPEFIQSNTVVPKTKITKVDVFNAPLDISEAVRLSHKENTLTFYFAALQFSLPEKNQYKYRLLPLDEKWNSSGNIPFARYTNLPPGNYTFEVVGANYDGYWGTSSDTFHFTIAQPWYANTVSFVVYAFLFLLFLYWLYLYFMAQLNYKIKQDEAEQLKTINAYKTKLFSDLSHEIRTPLTLMAIPLQQQMTNPNLPIEVKNELVTVSKNKDRIITLVDQLHDLTQVELGTIALRVSEGDLYLMVSSLVHSFAYVAHEKQIALQSKLSIQERAWFSEDVLLKILTNLLSNAVKFCPSGGVILFEATLTSSKQLEVTVQNDIAKPIEKPDQLFDRFYREQKTIEGSGIGLSLAKELVELHKGTLVFYAKQKYKAVFKLTLPLAQEHYANDEIAPGKPVNESTSQPSVKPTASLLIVEDHEDLRAALVTLFQANYLLYEATNGLDALEIAKKELPDLVISDVMMPKMDGLALCQALKTSEFTSHIPVLLLTAKADEEAERTGISEGADAYIKKPFHVELLQLKVEKLIESRQLLREKYKHAVTFTPSELAVSTTEMKFMEKLQTVVDDHIKDCSFDITQFCDFMGMSRMQLHRKLKAVTGQSTGDFIKSNRLKIADALLLKTDLQIAEVAYLSGFNSASYFIKSFKEQFGVTPTERRG</sequence>
<dbReference type="Pfam" id="PF02518">
    <property type="entry name" value="HATPase_c"/>
    <property type="match status" value="1"/>
</dbReference>
<dbReference type="SMART" id="SM00387">
    <property type="entry name" value="HATPase_c"/>
    <property type="match status" value="1"/>
</dbReference>
<keyword evidence="3 7" id="KW-0597">Phosphoprotein</keyword>
<dbReference type="InterPro" id="IPR013783">
    <property type="entry name" value="Ig-like_fold"/>
</dbReference>
<evidence type="ECO:0000256" key="4">
    <source>
        <dbReference type="ARBA" id="ARBA00023015"/>
    </source>
</evidence>
<dbReference type="EMBL" id="BMFG01000019">
    <property type="protein sequence ID" value="GGD36479.1"/>
    <property type="molecule type" value="Genomic_DNA"/>
</dbReference>
<dbReference type="Gene3D" id="1.10.10.60">
    <property type="entry name" value="Homeodomain-like"/>
    <property type="match status" value="1"/>
</dbReference>
<dbReference type="Pfam" id="PF00512">
    <property type="entry name" value="HisKA"/>
    <property type="match status" value="1"/>
</dbReference>
<dbReference type="InterPro" id="IPR011123">
    <property type="entry name" value="Y_Y_Y"/>
</dbReference>
<dbReference type="InterPro" id="IPR003594">
    <property type="entry name" value="HATPase_dom"/>
</dbReference>
<dbReference type="InterPro" id="IPR001789">
    <property type="entry name" value="Sig_transdc_resp-reg_receiver"/>
</dbReference>
<evidence type="ECO:0000256" key="7">
    <source>
        <dbReference type="PROSITE-ProRule" id="PRU00169"/>
    </source>
</evidence>
<dbReference type="SUPFAM" id="SSF46689">
    <property type="entry name" value="Homeodomain-like"/>
    <property type="match status" value="1"/>
</dbReference>
<evidence type="ECO:0000313" key="13">
    <source>
        <dbReference type="Proteomes" id="UP000625735"/>
    </source>
</evidence>
<evidence type="ECO:0000256" key="1">
    <source>
        <dbReference type="ARBA" id="ARBA00000085"/>
    </source>
</evidence>
<evidence type="ECO:0000259" key="9">
    <source>
        <dbReference type="PROSITE" id="PS01124"/>
    </source>
</evidence>
<keyword evidence="12" id="KW-0808">Transferase</keyword>
<dbReference type="InterPro" id="IPR011006">
    <property type="entry name" value="CheY-like_superfamily"/>
</dbReference>
<dbReference type="Pfam" id="PF00072">
    <property type="entry name" value="Response_reg"/>
    <property type="match status" value="1"/>
</dbReference>
<feature type="modified residue" description="4-aspartylphosphate" evidence="7">
    <location>
        <position position="1079"/>
    </location>
</feature>
<dbReference type="EC" id="2.7.13.3" evidence="2"/>
<organism evidence="12 13">
    <name type="scientific">Flavobacterium orientale</name>
    <dbReference type="NCBI Taxonomy" id="1756020"/>
    <lineage>
        <taxon>Bacteria</taxon>
        <taxon>Pseudomonadati</taxon>
        <taxon>Bacteroidota</taxon>
        <taxon>Flavobacteriia</taxon>
        <taxon>Flavobacteriales</taxon>
        <taxon>Flavobacteriaceae</taxon>
        <taxon>Flavobacterium</taxon>
    </lineage>
</organism>
<keyword evidence="4" id="KW-0805">Transcription regulation</keyword>
<dbReference type="InterPro" id="IPR009057">
    <property type="entry name" value="Homeodomain-like_sf"/>
</dbReference>
<dbReference type="Gene3D" id="2.60.40.10">
    <property type="entry name" value="Immunoglobulins"/>
    <property type="match status" value="1"/>
</dbReference>
<dbReference type="InterPro" id="IPR036890">
    <property type="entry name" value="HATPase_C_sf"/>
</dbReference>